<name>A0A1H1LRK0_9CORY</name>
<proteinExistence type="predicted"/>
<dbReference type="STRING" id="1203190.GCA_000312345_00456"/>
<gene>
    <name evidence="1" type="ORF">SAMN04488539_0313</name>
</gene>
<reference evidence="1 2" key="1">
    <citation type="submission" date="2016-10" db="EMBL/GenBank/DDBJ databases">
        <authorList>
            <person name="de Groot N.N."/>
        </authorList>
    </citation>
    <scope>NUCLEOTIDE SEQUENCE [LARGE SCALE GENOMIC DNA]</scope>
    <source>
        <strain evidence="1 2">DSM 45434</strain>
    </source>
</reference>
<dbReference type="EMBL" id="LT629765">
    <property type="protein sequence ID" value="SDR77181.1"/>
    <property type="molecule type" value="Genomic_DNA"/>
</dbReference>
<evidence type="ECO:0000313" key="2">
    <source>
        <dbReference type="Proteomes" id="UP000182237"/>
    </source>
</evidence>
<organism evidence="1 2">
    <name type="scientific">Corynebacterium timonense</name>
    <dbReference type="NCBI Taxonomy" id="441500"/>
    <lineage>
        <taxon>Bacteria</taxon>
        <taxon>Bacillati</taxon>
        <taxon>Actinomycetota</taxon>
        <taxon>Actinomycetes</taxon>
        <taxon>Mycobacteriales</taxon>
        <taxon>Corynebacteriaceae</taxon>
        <taxon>Corynebacterium</taxon>
    </lineage>
</organism>
<protein>
    <submittedName>
        <fullName evidence="1">Uncharacterized protein</fullName>
    </submittedName>
</protein>
<dbReference type="AlphaFoldDB" id="A0A1H1LRK0"/>
<evidence type="ECO:0000313" key="1">
    <source>
        <dbReference type="EMBL" id="SDR77181.1"/>
    </source>
</evidence>
<dbReference type="Proteomes" id="UP000182237">
    <property type="component" value="Chromosome I"/>
</dbReference>
<accession>A0A1H1LRK0</accession>
<keyword evidence="2" id="KW-1185">Reference proteome</keyword>
<sequence>MNNHPPAYKRSHYAAAMQWLAKLEITLIDLLTS</sequence>